<keyword evidence="1 2" id="KW-0378">Hydrolase</keyword>
<keyword evidence="3" id="KW-1185">Reference proteome</keyword>
<comment type="similarity">
    <text evidence="1">Belongs to the peptidase M32 family.</text>
</comment>
<organism evidence="2 3">
    <name type="scientific">Rhizobium halophytocola</name>
    <dbReference type="NCBI Taxonomy" id="735519"/>
    <lineage>
        <taxon>Bacteria</taxon>
        <taxon>Pseudomonadati</taxon>
        <taxon>Pseudomonadota</taxon>
        <taxon>Alphaproteobacteria</taxon>
        <taxon>Hyphomicrobiales</taxon>
        <taxon>Rhizobiaceae</taxon>
        <taxon>Rhizobium/Agrobacterium group</taxon>
        <taxon>Rhizobium</taxon>
    </lineage>
</organism>
<dbReference type="InterPro" id="IPR001333">
    <property type="entry name" value="Peptidase_M32_Taq"/>
</dbReference>
<dbReference type="CDD" id="cd06460">
    <property type="entry name" value="M32_Taq"/>
    <property type="match status" value="1"/>
</dbReference>
<gene>
    <name evidence="2" type="ORF">J2Z17_000062</name>
</gene>
<comment type="function">
    <text evidence="1">Broad specificity carboxypetidase that releases amino acids sequentially from the C-terminus, including neutral, aromatic, polar and basic residues.</text>
</comment>
<accession>A0ABS4DSI0</accession>
<dbReference type="PANTHER" id="PTHR34217">
    <property type="entry name" value="METAL-DEPENDENT CARBOXYPEPTIDASE"/>
    <property type="match status" value="1"/>
</dbReference>
<dbReference type="SUPFAM" id="SSF55486">
    <property type="entry name" value="Metalloproteases ('zincins'), catalytic domain"/>
    <property type="match status" value="1"/>
</dbReference>
<keyword evidence="1 2" id="KW-0121">Carboxypeptidase</keyword>
<dbReference type="Pfam" id="PF02074">
    <property type="entry name" value="Peptidase_M32"/>
    <property type="match status" value="1"/>
</dbReference>
<keyword evidence="1" id="KW-0645">Protease</keyword>
<keyword evidence="1" id="KW-0479">Metal-binding</keyword>
<reference evidence="2 3" key="1">
    <citation type="submission" date="2021-03" db="EMBL/GenBank/DDBJ databases">
        <title>Genomic Encyclopedia of Type Strains, Phase IV (KMG-IV): sequencing the most valuable type-strain genomes for metagenomic binning, comparative biology and taxonomic classification.</title>
        <authorList>
            <person name="Goeker M."/>
        </authorList>
    </citation>
    <scope>NUCLEOTIDE SEQUENCE [LARGE SCALE GENOMIC DNA]</scope>
    <source>
        <strain evidence="2 3">DSM 21600</strain>
    </source>
</reference>
<comment type="caution">
    <text evidence="2">The sequence shown here is derived from an EMBL/GenBank/DDBJ whole genome shotgun (WGS) entry which is preliminary data.</text>
</comment>
<dbReference type="PIRSF" id="PIRSF006615">
    <property type="entry name" value="Zn_crbxpep_Taq"/>
    <property type="match status" value="1"/>
</dbReference>
<sequence length="506" mass="56528">MPMTYETFTREIARLNDVLCSINLLTWDSRTMMPAGGVESRGKQIATLTGIARDLATGDALQKAIEGARSELTGVPADDLRLRAIETAATQTATLARIPASLVSEAAELKTLAQSAWARARAADDFAGFAPMLERTMEMQRQIAGAIGYDEHPYDALVSTYEPGMRWKRLRGLYGELQTALLPLLDRAREVRIRSDILERSYPVESQRAFSVRMAQRMGYDFDRGRLDNTVHPFEISFTREDVRITGRFRDTWLPGGLFAVWHEAGHGLYEQGVSPDLTRSAFTADFVNLYAVGGASFGTHESQSRLLENRVGRSRRFWELHFEELRQAFPDQLSDVSADEFWRAVNAPRPGHIRVEADELTYDFHIMLRSEIEAGLMAGEVSVGELPEIWAAKMRSYLGLTVPSDTLGVLQDVHWSSGMIGSFPTYTIGNIMSSQFFAAARKDQAVETGLEIGDYQPLKTWLNDQVHRHGRSRSPSELLLAATGSELSTEAYIADLTHKVDELTL</sequence>
<keyword evidence="1" id="KW-0482">Metalloprotease</keyword>
<dbReference type="EC" id="3.4.17.19" evidence="1"/>
<dbReference type="PANTHER" id="PTHR34217:SF1">
    <property type="entry name" value="CARBOXYPEPTIDASE 1"/>
    <property type="match status" value="1"/>
</dbReference>
<protein>
    <recommendedName>
        <fullName evidence="1">Metal-dependent carboxypeptidase</fullName>
        <ecNumber evidence="1">3.4.17.19</ecNumber>
    </recommendedName>
</protein>
<dbReference type="EMBL" id="JAGGJU010000001">
    <property type="protein sequence ID" value="MBP1848645.1"/>
    <property type="molecule type" value="Genomic_DNA"/>
</dbReference>
<name>A0ABS4DSI0_9HYPH</name>
<proteinExistence type="inferred from homology"/>
<dbReference type="PRINTS" id="PR00998">
    <property type="entry name" value="CRBOXYPTASET"/>
</dbReference>
<dbReference type="GO" id="GO:0004180">
    <property type="term" value="F:carboxypeptidase activity"/>
    <property type="evidence" value="ECO:0007669"/>
    <property type="project" value="UniProtKB-KW"/>
</dbReference>
<dbReference type="PROSITE" id="PS52034">
    <property type="entry name" value="PEPTIDASE_M32"/>
    <property type="match status" value="1"/>
</dbReference>
<dbReference type="Proteomes" id="UP000759443">
    <property type="component" value="Unassembled WGS sequence"/>
</dbReference>
<comment type="catalytic activity">
    <reaction evidence="1">
        <text>Release of a C-terminal amino acid with broad specificity, except for -Pro.</text>
        <dbReference type="EC" id="3.4.17.19"/>
    </reaction>
</comment>
<evidence type="ECO:0000256" key="1">
    <source>
        <dbReference type="PIRNR" id="PIRNR006615"/>
    </source>
</evidence>
<dbReference type="Gene3D" id="1.10.1370.30">
    <property type="match status" value="1"/>
</dbReference>
<evidence type="ECO:0000313" key="2">
    <source>
        <dbReference type="EMBL" id="MBP1848645.1"/>
    </source>
</evidence>
<dbReference type="RefSeq" id="WP_245223782.1">
    <property type="nucleotide sequence ID" value="NZ_JAGGJU010000001.1"/>
</dbReference>
<evidence type="ECO:0000313" key="3">
    <source>
        <dbReference type="Proteomes" id="UP000759443"/>
    </source>
</evidence>